<protein>
    <submittedName>
        <fullName evidence="2">Uncharacterized protein</fullName>
    </submittedName>
</protein>
<sequence length="559" mass="63617">MHSNSQTNKDSEIEFAKVPRAPSPLSSETNFDDQSKQDTIKNQNIENKITYKRVDATLSIMAGTGHPKNYEKELYSVKNNSKFKEIKIKNESSFNPRAKNKMNRKRFNETLIKTSKMTTRHLSGPSIPGRTQKILKKSPHAQQVNKFLNGSMRYRIHKRGSSLQTNLDNSFSKEDIIKLAERARPSSLLREKRKGFSTSSHRFDKKFEFERFYDTTPGPGSYNLIKKLTDKAQELKDIHDKNSDFKKNQKNRSTISSIMNNSAILQPQTKLEPIQKGTFGLSQRIAFESENSPGPGQYNSVDLEKNSNKKRIISYKMKDKRPALKLPFSLSNPLNYVNSYTVNVYYKPGFPEAGFYNPDTDQSNVRGDVKFDMKSKRKELFPKTENTDVPIQYDSHGAFNKKFIGLNNSPGLCQPTSRKLVHLSMFGDGSSGPNAEASSKDQENKIKPHSKELKDLLDPKKVQNKSLLPNENGMGDLSRDRFGAPIESKSVKFKTPGPGAYENDYIQSIKKNSHKLCMIGQSERNYTFGMDNIEINPGPAYYDPPVVDKKISFHYDRAD</sequence>
<dbReference type="Proteomes" id="UP001295684">
    <property type="component" value="Unassembled WGS sequence"/>
</dbReference>
<dbReference type="EMBL" id="CAMPGE010029944">
    <property type="protein sequence ID" value="CAI2387434.1"/>
    <property type="molecule type" value="Genomic_DNA"/>
</dbReference>
<comment type="caution">
    <text evidence="2">The sequence shown here is derived from an EMBL/GenBank/DDBJ whole genome shotgun (WGS) entry which is preliminary data.</text>
</comment>
<evidence type="ECO:0000256" key="1">
    <source>
        <dbReference type="SAM" id="MobiDB-lite"/>
    </source>
</evidence>
<feature type="region of interest" description="Disordered" evidence="1">
    <location>
        <begin position="424"/>
        <end position="445"/>
    </location>
</feature>
<name>A0AAD1YAC4_EUPCR</name>
<dbReference type="Pfam" id="PF07004">
    <property type="entry name" value="SHIPPO-rpt"/>
    <property type="match status" value="3"/>
</dbReference>
<feature type="region of interest" description="Disordered" evidence="1">
    <location>
        <begin position="1"/>
        <end position="44"/>
    </location>
</feature>
<reference evidence="2" key="1">
    <citation type="submission" date="2023-07" db="EMBL/GenBank/DDBJ databases">
        <authorList>
            <consortium name="AG Swart"/>
            <person name="Singh M."/>
            <person name="Singh A."/>
            <person name="Seah K."/>
            <person name="Emmerich C."/>
        </authorList>
    </citation>
    <scope>NUCLEOTIDE SEQUENCE</scope>
    <source>
        <strain evidence="2">DP1</strain>
    </source>
</reference>
<dbReference type="InterPro" id="IPR010736">
    <property type="entry name" value="SHIPPO-rpt"/>
</dbReference>
<dbReference type="AlphaFoldDB" id="A0AAD1YAC4"/>
<evidence type="ECO:0000313" key="3">
    <source>
        <dbReference type="Proteomes" id="UP001295684"/>
    </source>
</evidence>
<keyword evidence="3" id="KW-1185">Reference proteome</keyword>
<evidence type="ECO:0000313" key="2">
    <source>
        <dbReference type="EMBL" id="CAI2387434.1"/>
    </source>
</evidence>
<organism evidence="2 3">
    <name type="scientific">Euplotes crassus</name>
    <dbReference type="NCBI Taxonomy" id="5936"/>
    <lineage>
        <taxon>Eukaryota</taxon>
        <taxon>Sar</taxon>
        <taxon>Alveolata</taxon>
        <taxon>Ciliophora</taxon>
        <taxon>Intramacronucleata</taxon>
        <taxon>Spirotrichea</taxon>
        <taxon>Hypotrichia</taxon>
        <taxon>Euplotida</taxon>
        <taxon>Euplotidae</taxon>
        <taxon>Moneuplotes</taxon>
    </lineage>
</organism>
<gene>
    <name evidence="2" type="ORF">ECRASSUSDP1_LOCUS29067</name>
</gene>
<accession>A0AAD1YAC4</accession>
<proteinExistence type="predicted"/>